<accession>A0ACB8Y370</accession>
<organism evidence="1 2">
    <name type="scientific">Arctium lappa</name>
    <name type="common">Greater burdock</name>
    <name type="synonym">Lappa major</name>
    <dbReference type="NCBI Taxonomy" id="4217"/>
    <lineage>
        <taxon>Eukaryota</taxon>
        <taxon>Viridiplantae</taxon>
        <taxon>Streptophyta</taxon>
        <taxon>Embryophyta</taxon>
        <taxon>Tracheophyta</taxon>
        <taxon>Spermatophyta</taxon>
        <taxon>Magnoliopsida</taxon>
        <taxon>eudicotyledons</taxon>
        <taxon>Gunneridae</taxon>
        <taxon>Pentapetalae</taxon>
        <taxon>asterids</taxon>
        <taxon>campanulids</taxon>
        <taxon>Asterales</taxon>
        <taxon>Asteraceae</taxon>
        <taxon>Carduoideae</taxon>
        <taxon>Cardueae</taxon>
        <taxon>Arctiinae</taxon>
        <taxon>Arctium</taxon>
    </lineage>
</organism>
<evidence type="ECO:0000313" key="2">
    <source>
        <dbReference type="Proteomes" id="UP001055879"/>
    </source>
</evidence>
<gene>
    <name evidence="1" type="ORF">L6452_37094</name>
</gene>
<dbReference type="Proteomes" id="UP001055879">
    <property type="component" value="Linkage Group LG14"/>
</dbReference>
<reference evidence="1 2" key="2">
    <citation type="journal article" date="2022" name="Mol. Ecol. Resour.">
        <title>The genomes of chicory, endive, great burdock and yacon provide insights into Asteraceae paleo-polyploidization history and plant inulin production.</title>
        <authorList>
            <person name="Fan W."/>
            <person name="Wang S."/>
            <person name="Wang H."/>
            <person name="Wang A."/>
            <person name="Jiang F."/>
            <person name="Liu H."/>
            <person name="Zhao H."/>
            <person name="Xu D."/>
            <person name="Zhang Y."/>
        </authorList>
    </citation>
    <scope>NUCLEOTIDE SEQUENCE [LARGE SCALE GENOMIC DNA]</scope>
    <source>
        <strain evidence="2">cv. Niubang</strain>
    </source>
</reference>
<sequence length="96" mass="10461">MAEVNSSEADIIPTAAEGKETHEQEVVNDEPGEVTTMIKTPELPIGVETQGSDDAVIHEPEKETEYSVVQSQTTHKSTSCSLLGDPIYMYHEPSCL</sequence>
<comment type="caution">
    <text evidence="1">The sequence shown here is derived from an EMBL/GenBank/DDBJ whole genome shotgun (WGS) entry which is preliminary data.</text>
</comment>
<protein>
    <submittedName>
        <fullName evidence="1">Uncharacterized protein</fullName>
    </submittedName>
</protein>
<name>A0ACB8Y370_ARCLA</name>
<evidence type="ECO:0000313" key="1">
    <source>
        <dbReference type="EMBL" id="KAI3677824.1"/>
    </source>
</evidence>
<keyword evidence="2" id="KW-1185">Reference proteome</keyword>
<proteinExistence type="predicted"/>
<dbReference type="EMBL" id="CM042060">
    <property type="protein sequence ID" value="KAI3677824.1"/>
    <property type="molecule type" value="Genomic_DNA"/>
</dbReference>
<reference evidence="2" key="1">
    <citation type="journal article" date="2022" name="Mol. Ecol. Resour.">
        <title>The genomes of chicory, endive, great burdock and yacon provide insights into Asteraceae palaeo-polyploidization history and plant inulin production.</title>
        <authorList>
            <person name="Fan W."/>
            <person name="Wang S."/>
            <person name="Wang H."/>
            <person name="Wang A."/>
            <person name="Jiang F."/>
            <person name="Liu H."/>
            <person name="Zhao H."/>
            <person name="Xu D."/>
            <person name="Zhang Y."/>
        </authorList>
    </citation>
    <scope>NUCLEOTIDE SEQUENCE [LARGE SCALE GENOMIC DNA]</scope>
    <source>
        <strain evidence="2">cv. Niubang</strain>
    </source>
</reference>